<gene>
    <name evidence="2" type="ORF">BJ508DRAFT_345619</name>
</gene>
<accession>A0A3N4I735</accession>
<feature type="region of interest" description="Disordered" evidence="1">
    <location>
        <begin position="328"/>
        <end position="359"/>
    </location>
</feature>
<evidence type="ECO:0000313" key="2">
    <source>
        <dbReference type="EMBL" id="RPA81889.1"/>
    </source>
</evidence>
<dbReference type="AlphaFoldDB" id="A0A3N4I735"/>
<sequence>MNTINAIAALSASAGSVLRQLQTAGELSARLRTNSDNVPGTFHLLESKCRHLRMMLHILREECEHQRGYIVTKAIVVEPIIPFTLMEADLDAAADTASDLENLIRRMQVGLSANAYGNEAEVEIMLKRLETHKDSLELYMSVLKLNLSHNVNLTANEISHILKRLARLQKAHSHLSLLSYRLSNSRSKHSIATHESTRAGSQMPPEEQHGVVSMMRSGQHQMKAYSKEAGMDAAKQGSAYALSDHGVHKEVPSDYLVPQTTKFYSNALEELDFAFQTEFNMSSERPCDLPGDIPASSSRLMDLEELLYTNDLIYHKSEPSEISAFDHVRKTNPGDHENTEGDGSAARYPSPSDTVNKGGLQYSEDARAARYKSMQEYMREGDLERALHLYAPEELFYDFRNIHDLRGIRSCCWYAMSMGDISLLPARDYVSEMLNMVEKDDRIKDPALKHPLTYALKSVLVHIYYFHGRWKDCDRLLAQIEKYLMGLDGKGLGIQCRNIERPVMVQELAELKALQSTLSASITGMSLCDLSTNYAFLLMLHAWLLFNMVWYYTFHESCRDLETAKQLLKQLCMLYFDRSGVRRLKQLPDGGLVTEIVCVWDSTGNRALNCFFASFRKIPVSSLNRALQSKVKKDGSLRNKWYDKMVLMMVPISSELRALHLKITWSIAGSSIGMDWYRLSGLIDHLIYKVSREEGKISALYFEVRGPHVIIPTEELSTGPFKASKDTSESSTIRSWYRYS</sequence>
<dbReference type="EMBL" id="ML119676">
    <property type="protein sequence ID" value="RPA81889.1"/>
    <property type="molecule type" value="Genomic_DNA"/>
</dbReference>
<evidence type="ECO:0000313" key="3">
    <source>
        <dbReference type="Proteomes" id="UP000275078"/>
    </source>
</evidence>
<reference evidence="2 3" key="1">
    <citation type="journal article" date="2018" name="Nat. Ecol. Evol.">
        <title>Pezizomycetes genomes reveal the molecular basis of ectomycorrhizal truffle lifestyle.</title>
        <authorList>
            <person name="Murat C."/>
            <person name="Payen T."/>
            <person name="Noel B."/>
            <person name="Kuo A."/>
            <person name="Morin E."/>
            <person name="Chen J."/>
            <person name="Kohler A."/>
            <person name="Krizsan K."/>
            <person name="Balestrini R."/>
            <person name="Da Silva C."/>
            <person name="Montanini B."/>
            <person name="Hainaut M."/>
            <person name="Levati E."/>
            <person name="Barry K.W."/>
            <person name="Belfiori B."/>
            <person name="Cichocki N."/>
            <person name="Clum A."/>
            <person name="Dockter R.B."/>
            <person name="Fauchery L."/>
            <person name="Guy J."/>
            <person name="Iotti M."/>
            <person name="Le Tacon F."/>
            <person name="Lindquist E.A."/>
            <person name="Lipzen A."/>
            <person name="Malagnac F."/>
            <person name="Mello A."/>
            <person name="Molinier V."/>
            <person name="Miyauchi S."/>
            <person name="Poulain J."/>
            <person name="Riccioni C."/>
            <person name="Rubini A."/>
            <person name="Sitrit Y."/>
            <person name="Splivallo R."/>
            <person name="Traeger S."/>
            <person name="Wang M."/>
            <person name="Zifcakova L."/>
            <person name="Wipf D."/>
            <person name="Zambonelli A."/>
            <person name="Paolocci F."/>
            <person name="Nowrousian M."/>
            <person name="Ottonello S."/>
            <person name="Baldrian P."/>
            <person name="Spatafora J.W."/>
            <person name="Henrissat B."/>
            <person name="Nagy L.G."/>
            <person name="Aury J.M."/>
            <person name="Wincker P."/>
            <person name="Grigoriev I.V."/>
            <person name="Bonfante P."/>
            <person name="Martin F.M."/>
        </authorList>
    </citation>
    <scope>NUCLEOTIDE SEQUENCE [LARGE SCALE GENOMIC DNA]</scope>
    <source>
        <strain evidence="2 3">RN42</strain>
    </source>
</reference>
<protein>
    <recommendedName>
        <fullName evidence="4">Fungal N-terminal domain-containing protein</fullName>
    </recommendedName>
</protein>
<feature type="compositionally biased region" description="Basic and acidic residues" evidence="1">
    <location>
        <begin position="328"/>
        <end position="339"/>
    </location>
</feature>
<organism evidence="2 3">
    <name type="scientific">Ascobolus immersus RN42</name>
    <dbReference type="NCBI Taxonomy" id="1160509"/>
    <lineage>
        <taxon>Eukaryota</taxon>
        <taxon>Fungi</taxon>
        <taxon>Dikarya</taxon>
        <taxon>Ascomycota</taxon>
        <taxon>Pezizomycotina</taxon>
        <taxon>Pezizomycetes</taxon>
        <taxon>Pezizales</taxon>
        <taxon>Ascobolaceae</taxon>
        <taxon>Ascobolus</taxon>
    </lineage>
</organism>
<proteinExistence type="predicted"/>
<dbReference type="Proteomes" id="UP000275078">
    <property type="component" value="Unassembled WGS sequence"/>
</dbReference>
<evidence type="ECO:0000256" key="1">
    <source>
        <dbReference type="SAM" id="MobiDB-lite"/>
    </source>
</evidence>
<name>A0A3N4I735_ASCIM</name>
<keyword evidence="3" id="KW-1185">Reference proteome</keyword>
<evidence type="ECO:0008006" key="4">
    <source>
        <dbReference type="Google" id="ProtNLM"/>
    </source>
</evidence>